<evidence type="ECO:0000256" key="3">
    <source>
        <dbReference type="ARBA" id="ARBA00022448"/>
    </source>
</evidence>
<evidence type="ECO:0000313" key="14">
    <source>
        <dbReference type="RefSeq" id="XP_006819206.1"/>
    </source>
</evidence>
<evidence type="ECO:0000256" key="9">
    <source>
        <dbReference type="ARBA" id="ARBA00023136"/>
    </source>
</evidence>
<evidence type="ECO:0000256" key="4">
    <source>
        <dbReference type="ARBA" id="ARBA00022692"/>
    </source>
</evidence>
<dbReference type="InterPro" id="IPR056824">
    <property type="entry name" value="PGAP1_TMD"/>
</dbReference>
<comment type="subcellular location">
    <subcellularLocation>
        <location evidence="1">Endoplasmic reticulum membrane</location>
        <topology evidence="1">Multi-pass membrane protein</topology>
    </subcellularLocation>
</comment>
<evidence type="ECO:0000256" key="10">
    <source>
        <dbReference type="RuleBase" id="RU365011"/>
    </source>
</evidence>
<proteinExistence type="inferred from homology"/>
<comment type="similarity">
    <text evidence="2 10">Belongs to the GPI inositol-deacylase family.</text>
</comment>
<keyword evidence="8 10" id="KW-1133">Transmembrane helix</keyword>
<keyword evidence="4 10" id="KW-0812">Transmembrane</keyword>
<dbReference type="RefSeq" id="XP_006819206.1">
    <property type="nucleotide sequence ID" value="XM_006819143.1"/>
</dbReference>
<keyword evidence="13" id="KW-1185">Reference proteome</keyword>
<feature type="domain" description="GPI inositol-deacylase transmembrane" evidence="12">
    <location>
        <begin position="589"/>
        <end position="908"/>
    </location>
</feature>
<evidence type="ECO:0000256" key="7">
    <source>
        <dbReference type="ARBA" id="ARBA00022927"/>
    </source>
</evidence>
<dbReference type="Pfam" id="PF07819">
    <property type="entry name" value="PGAP1"/>
    <property type="match status" value="1"/>
</dbReference>
<dbReference type="SUPFAM" id="SSF53474">
    <property type="entry name" value="alpha/beta-Hydrolases"/>
    <property type="match status" value="1"/>
</dbReference>
<keyword evidence="9 10" id="KW-0472">Membrane</keyword>
<evidence type="ECO:0000256" key="5">
    <source>
        <dbReference type="ARBA" id="ARBA00022801"/>
    </source>
</evidence>
<name>A0ABM0MGR5_SACKO</name>
<feature type="transmembrane region" description="Helical" evidence="10">
    <location>
        <begin position="725"/>
        <end position="756"/>
    </location>
</feature>
<keyword evidence="5 10" id="KW-0378">Hydrolase</keyword>
<feature type="transmembrane region" description="Helical" evidence="10">
    <location>
        <begin position="36"/>
        <end position="54"/>
    </location>
</feature>
<dbReference type="InterPro" id="IPR039529">
    <property type="entry name" value="PGAP1/BST1"/>
</dbReference>
<feature type="domain" description="GPI inositol-deacylase PGAP1-like alpha/beta" evidence="11">
    <location>
        <begin position="126"/>
        <end position="287"/>
    </location>
</feature>
<feature type="transmembrane region" description="Helical" evidence="10">
    <location>
        <begin position="803"/>
        <end position="828"/>
    </location>
</feature>
<dbReference type="PANTHER" id="PTHR15495:SF7">
    <property type="entry name" value="GPI INOSITOL-DEACYLASE"/>
    <property type="match status" value="1"/>
</dbReference>
<comment type="function">
    <text evidence="10">Involved in inositol deacylation of GPI-anchored proteins which plays important roles in the quality control and ER-associated degradation of GPI-anchored proteins.</text>
</comment>
<dbReference type="InterPro" id="IPR029058">
    <property type="entry name" value="AB_hydrolase_fold"/>
</dbReference>
<feature type="transmembrane region" description="Helical" evidence="10">
    <location>
        <begin position="895"/>
        <end position="914"/>
    </location>
</feature>
<dbReference type="PANTHER" id="PTHR15495">
    <property type="entry name" value="NEGATIVE REGULATOR OF VESICLE FORMATION-RELATED"/>
    <property type="match status" value="1"/>
</dbReference>
<protein>
    <recommendedName>
        <fullName evidence="10">GPI inositol-deacylase</fullName>
        <ecNumber evidence="10">3.1.-.-</ecNumber>
    </recommendedName>
</protein>
<evidence type="ECO:0000256" key="6">
    <source>
        <dbReference type="ARBA" id="ARBA00022824"/>
    </source>
</evidence>
<keyword evidence="3 10" id="KW-0813">Transport</keyword>
<sequence>MGDVEEFNDESTPLTPYPYCIAVFSDSSANMAAKNFVFCTSLLLLLLLGLYNYIINVEKNACEMTWMWEKPEYQEVAGLPESVQNLFPHYSLHLYGEGAYAQRSKNMKLNGIPVLFIPGNAGSYKQDYVHVCLKHILSLYGQSKNPPQSVVIVGHSVGGILARALFTLPDFDPSLVHTIITQASPHRAPVVEVDRPMTDFYHKVNQMWKKNQNSSVLQKVTVLSVGGGGRDHVVRAGLTLTKDIIADDRRVDAVSTAIPNVWASADHLCIVWCRQLVLATKRAMFDMIDPTTKQISTDAEFKMEIFRHHFDRNSGRNKPSVKTQSPPKYTGKKWVTVNENIWNKPQEMKKPAENTHYMLPLSEHMYDSVVIISNINRDQWISGCVQTNGSQCLQGIDISHKAEVIPPLYTNYKVLHESIADFTKEKISHLVITVPKLLKTDIKVEFYNSTERRIQFTSPNVFLSAQTHTVIEETQPGQTFVNMELQGFNLVHQAHNVMLTPIKCQDDIEPNANVTMRMFVPWYREDVYSVSKATEANKLLLRLQMNRPANDERLVQVHMYLNPKCQYKVEMKSSFSDCMGQVIRFYAALLPSFIVNNIILAFSRQLQLLSTNEICQSFTYVQSDYNKPFKVVPFVVVLKLLVGIDAVDQVWQSLRIPKLDVLVMEDNYFGFGAVGLVMFIFAYAVIWLVAHIITILVKTAGKIIMITLARKIEIKKNTVSTGSPWLLYLFVGVLLSLSMRLCGTVGLVLGLIIYFFKVARHYAVVERTRLCLNLPEQSHESSKKEEDKDSQISESLLDAENTFHYQFTILLLWCALVALNFTPLVLWIKNMQLTMHLANDPSILTSIPACVSLMFLLDPRYKLPANRSRLPLISKLMLFSCIGLASIGMLSFYRVSLVIAGVLGIVAFGTALDASI</sequence>
<dbReference type="Pfam" id="PF25140">
    <property type="entry name" value="PGAP1_TMD"/>
    <property type="match status" value="1"/>
</dbReference>
<dbReference type="Proteomes" id="UP000694865">
    <property type="component" value="Unplaced"/>
</dbReference>
<dbReference type="GeneID" id="102805237"/>
<evidence type="ECO:0000259" key="11">
    <source>
        <dbReference type="Pfam" id="PF07819"/>
    </source>
</evidence>
<keyword evidence="7 10" id="KW-0653">Protein transport</keyword>
<evidence type="ECO:0000256" key="2">
    <source>
        <dbReference type="ARBA" id="ARBA00006931"/>
    </source>
</evidence>
<organism evidence="13 14">
    <name type="scientific">Saccoglossus kowalevskii</name>
    <name type="common">Acorn worm</name>
    <dbReference type="NCBI Taxonomy" id="10224"/>
    <lineage>
        <taxon>Eukaryota</taxon>
        <taxon>Metazoa</taxon>
        <taxon>Hemichordata</taxon>
        <taxon>Enteropneusta</taxon>
        <taxon>Harrimaniidae</taxon>
        <taxon>Saccoglossus</taxon>
    </lineage>
</organism>
<dbReference type="InterPro" id="IPR012908">
    <property type="entry name" value="PGAP1-ab_dom-like"/>
</dbReference>
<keyword evidence="6 10" id="KW-0256">Endoplasmic reticulum</keyword>
<dbReference type="Pfam" id="PF24660">
    <property type="entry name" value="PGAP1_3rd"/>
    <property type="match status" value="1"/>
</dbReference>
<evidence type="ECO:0000256" key="8">
    <source>
        <dbReference type="ARBA" id="ARBA00022989"/>
    </source>
</evidence>
<dbReference type="Gene3D" id="3.40.50.1820">
    <property type="entry name" value="alpha/beta hydrolase"/>
    <property type="match status" value="1"/>
</dbReference>
<evidence type="ECO:0000256" key="1">
    <source>
        <dbReference type="ARBA" id="ARBA00004477"/>
    </source>
</evidence>
<accession>A0ABM0MGR5</accession>
<dbReference type="EC" id="3.1.-.-" evidence="10"/>
<feature type="transmembrane region" description="Helical" evidence="10">
    <location>
        <begin position="671"/>
        <end position="697"/>
    </location>
</feature>
<evidence type="ECO:0000259" key="12">
    <source>
        <dbReference type="Pfam" id="PF25140"/>
    </source>
</evidence>
<gene>
    <name evidence="14" type="primary">LOC102805237</name>
</gene>
<evidence type="ECO:0000313" key="13">
    <source>
        <dbReference type="Proteomes" id="UP000694865"/>
    </source>
</evidence>
<reference evidence="14" key="1">
    <citation type="submission" date="2025-08" db="UniProtKB">
        <authorList>
            <consortium name="RefSeq"/>
        </authorList>
    </citation>
    <scope>IDENTIFICATION</scope>
    <source>
        <tissue evidence="14">Testes</tissue>
    </source>
</reference>
<comment type="caution">
    <text evidence="10">Lacks conserved residue(s) required for the propagation of feature annotation.</text>
</comment>